<reference evidence="1 2" key="1">
    <citation type="submission" date="2016-06" db="EMBL/GenBank/DDBJ databases">
        <title>Adaptive Radiation by Waves of Gene Transfer Leads to Fine-Scale Resource Partitioning in Marine Microbes.</title>
        <authorList>
            <person name="Hehemann J.-H."/>
            <person name="Arevalo P."/>
            <person name="Datta M.S."/>
            <person name="Yu X."/>
            <person name="Corzett C."/>
            <person name="Henschel A."/>
            <person name="Preheim S.P."/>
            <person name="Timberlake S."/>
            <person name="Alm E.J."/>
            <person name="Polz M.F."/>
        </authorList>
    </citation>
    <scope>NUCLEOTIDE SEQUENCE [LARGE SCALE GENOMIC DNA]</scope>
    <source>
        <strain evidence="1 2">FF50</strain>
    </source>
</reference>
<sequence>MGNGGASARTLMHAENLGVKQWWCCGGSKLNWQLAHQKNRYLKSPTEKGVTLQLLSRIRAL</sequence>
<dbReference type="AlphaFoldDB" id="A0AAN0XX73"/>
<accession>A0AAN0XX73</accession>
<protein>
    <submittedName>
        <fullName evidence="1">Uncharacterized protein</fullName>
    </submittedName>
</protein>
<dbReference type="RefSeq" id="WP_065210430.1">
    <property type="nucleotide sequence ID" value="NZ_CP016178.1"/>
</dbReference>
<dbReference type="KEGG" id="vbr:A6E01_13535"/>
<dbReference type="Proteomes" id="UP000092018">
    <property type="component" value="Chromosome 2"/>
</dbReference>
<gene>
    <name evidence="1" type="ORF">A6E01_13535</name>
</gene>
<evidence type="ECO:0000313" key="2">
    <source>
        <dbReference type="Proteomes" id="UP000092018"/>
    </source>
</evidence>
<evidence type="ECO:0000313" key="1">
    <source>
        <dbReference type="EMBL" id="ANO34229.1"/>
    </source>
</evidence>
<dbReference type="EMBL" id="CP016178">
    <property type="protein sequence ID" value="ANO34229.1"/>
    <property type="molecule type" value="Genomic_DNA"/>
</dbReference>
<name>A0AAN0XX73_9VIBR</name>
<proteinExistence type="predicted"/>
<organism evidence="1 2">
    <name type="scientific">Vibrio breoganii</name>
    <dbReference type="NCBI Taxonomy" id="553239"/>
    <lineage>
        <taxon>Bacteria</taxon>
        <taxon>Pseudomonadati</taxon>
        <taxon>Pseudomonadota</taxon>
        <taxon>Gammaproteobacteria</taxon>
        <taxon>Vibrionales</taxon>
        <taxon>Vibrionaceae</taxon>
        <taxon>Vibrio</taxon>
    </lineage>
</organism>